<comment type="subcellular location">
    <subcellularLocation>
        <location evidence="1">Nucleus</location>
    </subcellularLocation>
</comment>
<keyword evidence="5" id="KW-0539">Nucleus</keyword>
<feature type="domain" description="BHLH" evidence="7">
    <location>
        <begin position="410"/>
        <end position="462"/>
    </location>
</feature>
<accession>A0AAN7D0B7</accession>
<keyword evidence="2" id="KW-0805">Transcription regulation</keyword>
<dbReference type="PANTHER" id="PTHR15741">
    <property type="entry name" value="BASIC HELIX-LOOP-HELIX ZIP TRANSCRIPTION FACTOR"/>
    <property type="match status" value="1"/>
</dbReference>
<evidence type="ECO:0000256" key="1">
    <source>
        <dbReference type="ARBA" id="ARBA00004123"/>
    </source>
</evidence>
<dbReference type="InterPro" id="IPR036638">
    <property type="entry name" value="HLH_DNA-bd_sf"/>
</dbReference>
<keyword evidence="4" id="KW-0804">Transcription</keyword>
<dbReference type="SMART" id="SM00353">
    <property type="entry name" value="HLH"/>
    <property type="match status" value="1"/>
</dbReference>
<feature type="compositionally biased region" description="Polar residues" evidence="6">
    <location>
        <begin position="272"/>
        <end position="290"/>
    </location>
</feature>
<protein>
    <recommendedName>
        <fullName evidence="7">BHLH domain-containing protein</fullName>
    </recommendedName>
</protein>
<evidence type="ECO:0000256" key="4">
    <source>
        <dbReference type="ARBA" id="ARBA00023163"/>
    </source>
</evidence>
<evidence type="ECO:0000259" key="7">
    <source>
        <dbReference type="PROSITE" id="PS50888"/>
    </source>
</evidence>
<gene>
    <name evidence="8" type="ORF">C7999DRAFT_27729</name>
</gene>
<comment type="caution">
    <text evidence="8">The sequence shown here is derived from an EMBL/GenBank/DDBJ whole genome shotgun (WGS) entry which is preliminary data.</text>
</comment>
<keyword evidence="3" id="KW-0238">DNA-binding</keyword>
<feature type="region of interest" description="Disordered" evidence="6">
    <location>
        <begin position="266"/>
        <end position="423"/>
    </location>
</feature>
<feature type="compositionally biased region" description="Basic and acidic residues" evidence="6">
    <location>
        <begin position="409"/>
        <end position="423"/>
    </location>
</feature>
<dbReference type="InterPro" id="IPR052207">
    <property type="entry name" value="Max-like/E-box_TFs"/>
</dbReference>
<dbReference type="Pfam" id="PF00010">
    <property type="entry name" value="HLH"/>
    <property type="match status" value="1"/>
</dbReference>
<dbReference type="GO" id="GO:0046983">
    <property type="term" value="F:protein dimerization activity"/>
    <property type="evidence" value="ECO:0007669"/>
    <property type="project" value="InterPro"/>
</dbReference>
<dbReference type="Proteomes" id="UP001303647">
    <property type="component" value="Unassembled WGS sequence"/>
</dbReference>
<organism evidence="8 9">
    <name type="scientific">Corynascus novoguineensis</name>
    <dbReference type="NCBI Taxonomy" id="1126955"/>
    <lineage>
        <taxon>Eukaryota</taxon>
        <taxon>Fungi</taxon>
        <taxon>Dikarya</taxon>
        <taxon>Ascomycota</taxon>
        <taxon>Pezizomycotina</taxon>
        <taxon>Sordariomycetes</taxon>
        <taxon>Sordariomycetidae</taxon>
        <taxon>Sordariales</taxon>
        <taxon>Chaetomiaceae</taxon>
        <taxon>Corynascus</taxon>
    </lineage>
</organism>
<dbReference type="AlphaFoldDB" id="A0AAN7D0B7"/>
<dbReference type="GO" id="GO:0000981">
    <property type="term" value="F:DNA-binding transcription factor activity, RNA polymerase II-specific"/>
    <property type="evidence" value="ECO:0007669"/>
    <property type="project" value="TreeGrafter"/>
</dbReference>
<dbReference type="PROSITE" id="PS50888">
    <property type="entry name" value="BHLH"/>
    <property type="match status" value="1"/>
</dbReference>
<dbReference type="InterPro" id="IPR011598">
    <property type="entry name" value="bHLH_dom"/>
</dbReference>
<reference evidence="8" key="2">
    <citation type="submission" date="2023-05" db="EMBL/GenBank/DDBJ databases">
        <authorList>
            <consortium name="Lawrence Berkeley National Laboratory"/>
            <person name="Steindorff A."/>
            <person name="Hensen N."/>
            <person name="Bonometti L."/>
            <person name="Westerberg I."/>
            <person name="Brannstrom I.O."/>
            <person name="Guillou S."/>
            <person name="Cros-Aarteil S."/>
            <person name="Calhoun S."/>
            <person name="Haridas S."/>
            <person name="Kuo A."/>
            <person name="Mondo S."/>
            <person name="Pangilinan J."/>
            <person name="Riley R."/>
            <person name="Labutti K."/>
            <person name="Andreopoulos B."/>
            <person name="Lipzen A."/>
            <person name="Chen C."/>
            <person name="Yanf M."/>
            <person name="Daum C."/>
            <person name="Ng V."/>
            <person name="Clum A."/>
            <person name="Ohm R."/>
            <person name="Martin F."/>
            <person name="Silar P."/>
            <person name="Natvig D."/>
            <person name="Lalanne C."/>
            <person name="Gautier V."/>
            <person name="Ament-Velasquez S.L."/>
            <person name="Kruys A."/>
            <person name="Hutchinson M.I."/>
            <person name="Powell A.J."/>
            <person name="Barry K."/>
            <person name="Miller A.N."/>
            <person name="Grigoriev I.V."/>
            <person name="Debuchy R."/>
            <person name="Gladieux P."/>
            <person name="Thoren M.H."/>
            <person name="Johannesson H."/>
        </authorList>
    </citation>
    <scope>NUCLEOTIDE SEQUENCE</scope>
    <source>
        <strain evidence="8">CBS 359.72</strain>
    </source>
</reference>
<evidence type="ECO:0000256" key="2">
    <source>
        <dbReference type="ARBA" id="ARBA00023015"/>
    </source>
</evidence>
<evidence type="ECO:0000256" key="6">
    <source>
        <dbReference type="SAM" id="MobiDB-lite"/>
    </source>
</evidence>
<dbReference type="Gene3D" id="4.10.280.10">
    <property type="entry name" value="Helix-loop-helix DNA-binding domain"/>
    <property type="match status" value="1"/>
</dbReference>
<evidence type="ECO:0000313" key="8">
    <source>
        <dbReference type="EMBL" id="KAK4251655.1"/>
    </source>
</evidence>
<feature type="region of interest" description="Disordered" evidence="6">
    <location>
        <begin position="476"/>
        <end position="495"/>
    </location>
</feature>
<dbReference type="SUPFAM" id="SSF47459">
    <property type="entry name" value="HLH, helix-loop-helix DNA-binding domain"/>
    <property type="match status" value="1"/>
</dbReference>
<dbReference type="EMBL" id="MU857604">
    <property type="protein sequence ID" value="KAK4251655.1"/>
    <property type="molecule type" value="Genomic_DNA"/>
</dbReference>
<feature type="compositionally biased region" description="Low complexity" evidence="6">
    <location>
        <begin position="349"/>
        <end position="363"/>
    </location>
</feature>
<reference evidence="8" key="1">
    <citation type="journal article" date="2023" name="Mol. Phylogenet. Evol.">
        <title>Genome-scale phylogeny and comparative genomics of the fungal order Sordariales.</title>
        <authorList>
            <person name="Hensen N."/>
            <person name="Bonometti L."/>
            <person name="Westerberg I."/>
            <person name="Brannstrom I.O."/>
            <person name="Guillou S."/>
            <person name="Cros-Aarteil S."/>
            <person name="Calhoun S."/>
            <person name="Haridas S."/>
            <person name="Kuo A."/>
            <person name="Mondo S."/>
            <person name="Pangilinan J."/>
            <person name="Riley R."/>
            <person name="LaButti K."/>
            <person name="Andreopoulos B."/>
            <person name="Lipzen A."/>
            <person name="Chen C."/>
            <person name="Yan M."/>
            <person name="Daum C."/>
            <person name="Ng V."/>
            <person name="Clum A."/>
            <person name="Steindorff A."/>
            <person name="Ohm R.A."/>
            <person name="Martin F."/>
            <person name="Silar P."/>
            <person name="Natvig D.O."/>
            <person name="Lalanne C."/>
            <person name="Gautier V."/>
            <person name="Ament-Velasquez S.L."/>
            <person name="Kruys A."/>
            <person name="Hutchinson M.I."/>
            <person name="Powell A.J."/>
            <person name="Barry K."/>
            <person name="Miller A.N."/>
            <person name="Grigoriev I.V."/>
            <person name="Debuchy R."/>
            <person name="Gladieux P."/>
            <person name="Hiltunen Thoren M."/>
            <person name="Johannesson H."/>
        </authorList>
    </citation>
    <scope>NUCLEOTIDE SEQUENCE</scope>
    <source>
        <strain evidence="8">CBS 359.72</strain>
    </source>
</reference>
<dbReference type="GO" id="GO:0005634">
    <property type="term" value="C:nucleus"/>
    <property type="evidence" value="ECO:0007669"/>
    <property type="project" value="UniProtKB-SubCell"/>
</dbReference>
<keyword evidence="9" id="KW-1185">Reference proteome</keyword>
<evidence type="ECO:0000313" key="9">
    <source>
        <dbReference type="Proteomes" id="UP001303647"/>
    </source>
</evidence>
<evidence type="ECO:0000256" key="5">
    <source>
        <dbReference type="ARBA" id="ARBA00023242"/>
    </source>
</evidence>
<name>A0AAN7D0B7_9PEZI</name>
<evidence type="ECO:0000256" key="3">
    <source>
        <dbReference type="ARBA" id="ARBA00023125"/>
    </source>
</evidence>
<sequence>MNQPATLAATQQAYQQQVYQEADREDSPGVAGASLLDDHEQRYLNSFFGSVASAGGGAPLAAQALGGLYTQDWMKPADVVGHVVRFGESDSALLSDAFGMFDFSPSSELGIPASATSNFQNSYQSQGSAFQQFQPQSQQLQQHQNYYDSVHTPDAVAAAATLVGRGSMPFGVFSELPHTPTTIPQSMVGGAQRDQFALANSRYGAQVQMEMARRSSNVPPSLPFDVQYGSDPNFTDTSFVPPSAKETTEAITAEQLAHLRCLEPNDSAAPTRATSPTSWGGQYSNSTGKNSVVVPVRRTVSQRPPPPDEPPARRRRTSKMGEVSVNAEPTIPTPVSPTAPPLFTQRKQSTATSSSPSSGNNPSEAVSDSNGAPSDAAQRKRQRKHATARGAGRGVGGRKKAPRTTLTAEQRRQNHVGSERRRRDFIGRGYDHLMAIVPGLMNGAVPSKSVSLQIVGDWIEQLQRENQSLQNMMRLTAPPANGAAPPPSAAPAAAA</sequence>
<dbReference type="PANTHER" id="PTHR15741:SF27">
    <property type="entry name" value="TRANSCRIPTION FACTOR AP-4"/>
    <property type="match status" value="1"/>
</dbReference>
<proteinExistence type="predicted"/>
<feature type="compositionally biased region" description="Pro residues" evidence="6">
    <location>
        <begin position="331"/>
        <end position="340"/>
    </location>
</feature>
<dbReference type="GO" id="GO:0000978">
    <property type="term" value="F:RNA polymerase II cis-regulatory region sequence-specific DNA binding"/>
    <property type="evidence" value="ECO:0007669"/>
    <property type="project" value="TreeGrafter"/>
</dbReference>